<evidence type="ECO:0000256" key="1">
    <source>
        <dbReference type="ARBA" id="ARBA00022962"/>
    </source>
</evidence>
<name>A0A6N7XD74_9ACTN</name>
<dbReference type="PANTHER" id="PTHR42824:SF1">
    <property type="entry name" value="GLUTAMINE AMIDOTRANSFERASE YAFJ-RELATED"/>
    <property type="match status" value="1"/>
</dbReference>
<sequence>MAESVPRVNGACGVYVGTYCRGSFRVSSFGRQQEGTTMCMMLGIDTKEPVRANELMEALYSHGNEHPNGWGLAYLPAGDGVQPTIIREAQNAAVSERVQAILREPVMTAYLIAHIRRASVGSTRLENCHPFEGKDRAGRRWVLAHNGTLFDPRKTVNYLGQRQGSTDSEAILPYLIDASNAADAQGLGEEGRLEAVDRAVAALAPGNKLNLLFADGNHTFAYTNDANKTLWRLRLDDGWAFATAPLDERDWEPMPVCQLLVVRDGSVVFEGRVGEGVFTADEAEYESMIDHMRG</sequence>
<proteinExistence type="predicted"/>
<dbReference type="InterPro" id="IPR026869">
    <property type="entry name" value="EgtC-like"/>
</dbReference>
<dbReference type="PANTHER" id="PTHR42824">
    <property type="entry name" value="GLUTAMINE AMIDOTRANSFERASE"/>
    <property type="match status" value="1"/>
</dbReference>
<keyword evidence="1 3" id="KW-0315">Glutamine amidotransferase</keyword>
<dbReference type="SUPFAM" id="SSF56235">
    <property type="entry name" value="N-terminal nucleophile aminohydrolases (Ntn hydrolases)"/>
    <property type="match status" value="1"/>
</dbReference>
<dbReference type="PROSITE" id="PS51278">
    <property type="entry name" value="GATASE_TYPE_2"/>
    <property type="match status" value="1"/>
</dbReference>
<dbReference type="Pfam" id="PF13230">
    <property type="entry name" value="GATase_4"/>
    <property type="match status" value="1"/>
</dbReference>
<keyword evidence="3" id="KW-0808">Transferase</keyword>
<evidence type="ECO:0000259" key="2">
    <source>
        <dbReference type="PROSITE" id="PS51278"/>
    </source>
</evidence>
<feature type="domain" description="Glutamine amidotransferase type-2" evidence="2">
    <location>
        <begin position="39"/>
        <end position="294"/>
    </location>
</feature>
<dbReference type="EMBL" id="VUND01000003">
    <property type="protein sequence ID" value="MST61237.1"/>
    <property type="molecule type" value="Genomic_DNA"/>
</dbReference>
<dbReference type="InterPro" id="IPR017932">
    <property type="entry name" value="GATase_2_dom"/>
</dbReference>
<comment type="caution">
    <text evidence="3">The sequence shown here is derived from an EMBL/GenBank/DDBJ whole genome shotgun (WGS) entry which is preliminary data.</text>
</comment>
<dbReference type="InterPro" id="IPR029055">
    <property type="entry name" value="Ntn_hydrolases_N"/>
</dbReference>
<dbReference type="AlphaFoldDB" id="A0A6N7XD74"/>
<organism evidence="3 4">
    <name type="scientific">Parafannyhessea umbonata</name>
    <dbReference type="NCBI Taxonomy" id="604330"/>
    <lineage>
        <taxon>Bacteria</taxon>
        <taxon>Bacillati</taxon>
        <taxon>Actinomycetota</taxon>
        <taxon>Coriobacteriia</taxon>
        <taxon>Coriobacteriales</taxon>
        <taxon>Atopobiaceae</taxon>
        <taxon>Parafannyhessea</taxon>
    </lineage>
</organism>
<dbReference type="Proteomes" id="UP000434342">
    <property type="component" value="Unassembled WGS sequence"/>
</dbReference>
<evidence type="ECO:0000313" key="3">
    <source>
        <dbReference type="EMBL" id="MST61237.1"/>
    </source>
</evidence>
<dbReference type="Gene3D" id="3.60.20.10">
    <property type="entry name" value="Glutamine Phosphoribosylpyrophosphate, subunit 1, domain 1"/>
    <property type="match status" value="1"/>
</dbReference>
<dbReference type="GO" id="GO:0016740">
    <property type="term" value="F:transferase activity"/>
    <property type="evidence" value="ECO:0007669"/>
    <property type="project" value="UniProtKB-KW"/>
</dbReference>
<reference evidence="3 4" key="1">
    <citation type="submission" date="2019-08" db="EMBL/GenBank/DDBJ databases">
        <title>In-depth cultivation of the pig gut microbiome towards novel bacterial diversity and tailored functional studies.</title>
        <authorList>
            <person name="Wylensek D."/>
            <person name="Hitch T.C.A."/>
            <person name="Clavel T."/>
        </authorList>
    </citation>
    <scope>NUCLEOTIDE SEQUENCE [LARGE SCALE GENOMIC DNA]</scope>
    <source>
        <strain evidence="3 4">WB01_CNA04</strain>
    </source>
</reference>
<evidence type="ECO:0000313" key="4">
    <source>
        <dbReference type="Proteomes" id="UP000434342"/>
    </source>
</evidence>
<accession>A0A6N7XD74</accession>
<protein>
    <submittedName>
        <fullName evidence="3">Class II glutamine amidotransferase</fullName>
    </submittedName>
</protein>
<gene>
    <name evidence="3" type="ORF">FYJ69_10145</name>
</gene>
<dbReference type="CDD" id="cd01908">
    <property type="entry name" value="YafJ"/>
    <property type="match status" value="1"/>
</dbReference>